<feature type="region of interest" description="Disordered" evidence="1">
    <location>
        <begin position="1"/>
        <end position="39"/>
    </location>
</feature>
<evidence type="ECO:0000256" key="1">
    <source>
        <dbReference type="SAM" id="MobiDB-lite"/>
    </source>
</evidence>
<evidence type="ECO:0000313" key="2">
    <source>
        <dbReference type="EMBL" id="AOY80212.2"/>
    </source>
</evidence>
<organism evidence="2 3">
    <name type="scientific">Moorena producens (strain JHB)</name>
    <dbReference type="NCBI Taxonomy" id="1454205"/>
    <lineage>
        <taxon>Bacteria</taxon>
        <taxon>Bacillati</taxon>
        <taxon>Cyanobacteriota</taxon>
        <taxon>Cyanophyceae</taxon>
        <taxon>Coleofasciculales</taxon>
        <taxon>Coleofasciculaceae</taxon>
        <taxon>Moorena</taxon>
    </lineage>
</organism>
<proteinExistence type="predicted"/>
<evidence type="ECO:0000313" key="3">
    <source>
        <dbReference type="Proteomes" id="UP000176944"/>
    </source>
</evidence>
<dbReference type="Proteomes" id="UP000176944">
    <property type="component" value="Chromosome"/>
</dbReference>
<dbReference type="EMBL" id="CP017708">
    <property type="protein sequence ID" value="AOY80212.2"/>
    <property type="molecule type" value="Genomic_DNA"/>
</dbReference>
<protein>
    <submittedName>
        <fullName evidence="2">Uncharacterized protein</fullName>
    </submittedName>
</protein>
<dbReference type="AlphaFoldDB" id="A0A1D9FXW4"/>
<reference evidence="3" key="1">
    <citation type="submission" date="2016-10" db="EMBL/GenBank/DDBJ databases">
        <title>Comparative genomics uncovers the prolific and rare metabolic potential of the cyanobacterial genus Moorea.</title>
        <authorList>
            <person name="Leao T."/>
            <person name="Castelao G."/>
            <person name="Korobeynikov A."/>
            <person name="Monroe E.A."/>
            <person name="Podell S."/>
            <person name="Glukhov E."/>
            <person name="Allen E."/>
            <person name="Gerwick W.H."/>
            <person name="Gerwick L."/>
        </authorList>
    </citation>
    <scope>NUCLEOTIDE SEQUENCE [LARGE SCALE GENOMIC DNA]</scope>
    <source>
        <strain evidence="3">JHB</strain>
    </source>
</reference>
<gene>
    <name evidence="2" type="ORF">BJP36_10055</name>
</gene>
<accession>A0A1D9FXW4</accession>
<sequence>MPIPQVRPKGDLLALGSHLSAKPTRGANAGRERVASEESASCCGTGIKPVSIYCRGGRMGHQGWNWHQASFNILSGGQDAHSTPIQRED</sequence>
<name>A0A1D9FXW4_MOOP1</name>